<comment type="pathway">
    <text evidence="1">Amino-acid biosynthesis; L-proline biosynthesis; L-glutamate 5-semialdehyde from L-glutamate: step 2/2.</text>
</comment>
<dbReference type="GO" id="GO:0055129">
    <property type="term" value="P:L-proline biosynthetic process"/>
    <property type="evidence" value="ECO:0007669"/>
    <property type="project" value="UniProtKB-UniPathway"/>
</dbReference>
<feature type="domain" description="Aldehyde dehydrogenase" evidence="8">
    <location>
        <begin position="40"/>
        <end position="208"/>
    </location>
</feature>
<proteinExistence type="inferred from homology"/>
<name>A0A381VYX7_9ZZZZ</name>
<dbReference type="HAMAP" id="MF_00412">
    <property type="entry name" value="ProA"/>
    <property type="match status" value="1"/>
</dbReference>
<sequence>KINYIIKSIKTVIKFKDPVDIELNKWKRPNGLKIKRVTIPIGIIGIIYESRPNVTADVSTLCFKSGNCVILRGGSEAYFSNKILANLFRQSLKKNKINKNFVQFIENKNRKLVDFMLSKMNEYIDVIIPRGGKSLVKKVQDLSSVPVIGHLEGICHTYIDKDANLKMAKKILINAKLRNTSICGATETLLIHKKNSKFINNILQELKKHGCSIYADSKIKKLYKGKAKLASERIWSKEFLSAKISVKLVNDINEAIYHINKYGTMHTDAIITKNKKSAKLFIKNIKSSIAIHNSSTQFADGGEFGFGGEVGISTNKLPPRGPVGLNQLVSYKYEVYGSGQIRK</sequence>
<organism evidence="9">
    <name type="scientific">marine metagenome</name>
    <dbReference type="NCBI Taxonomy" id="408172"/>
    <lineage>
        <taxon>unclassified sequences</taxon>
        <taxon>metagenomes</taxon>
        <taxon>ecological metagenomes</taxon>
    </lineage>
</organism>
<feature type="non-terminal residue" evidence="9">
    <location>
        <position position="1"/>
    </location>
</feature>
<dbReference type="CDD" id="cd07079">
    <property type="entry name" value="ALDH_F18-19_ProA-GPR"/>
    <property type="match status" value="1"/>
</dbReference>
<comment type="catalytic activity">
    <reaction evidence="7">
        <text>L-glutamate 5-semialdehyde + phosphate + NADP(+) = L-glutamyl 5-phosphate + NADPH + H(+)</text>
        <dbReference type="Rhea" id="RHEA:19541"/>
        <dbReference type="ChEBI" id="CHEBI:15378"/>
        <dbReference type="ChEBI" id="CHEBI:43474"/>
        <dbReference type="ChEBI" id="CHEBI:57783"/>
        <dbReference type="ChEBI" id="CHEBI:58066"/>
        <dbReference type="ChEBI" id="CHEBI:58274"/>
        <dbReference type="ChEBI" id="CHEBI:58349"/>
        <dbReference type="EC" id="1.2.1.41"/>
    </reaction>
</comment>
<dbReference type="GO" id="GO:0004350">
    <property type="term" value="F:glutamate-5-semialdehyde dehydrogenase activity"/>
    <property type="evidence" value="ECO:0007669"/>
    <property type="project" value="UniProtKB-EC"/>
</dbReference>
<dbReference type="InterPro" id="IPR000965">
    <property type="entry name" value="GPR_dom"/>
</dbReference>
<dbReference type="PANTHER" id="PTHR11063:SF8">
    <property type="entry name" value="DELTA-1-PYRROLINE-5-CARBOXYLATE SYNTHASE"/>
    <property type="match status" value="1"/>
</dbReference>
<dbReference type="InterPro" id="IPR020593">
    <property type="entry name" value="G-glutamylP_reductase_CS"/>
</dbReference>
<dbReference type="SUPFAM" id="SSF53720">
    <property type="entry name" value="ALDH-like"/>
    <property type="match status" value="1"/>
</dbReference>
<accession>A0A381VYX7</accession>
<dbReference type="PANTHER" id="PTHR11063">
    <property type="entry name" value="GLUTAMATE SEMIALDEHYDE DEHYDROGENASE"/>
    <property type="match status" value="1"/>
</dbReference>
<keyword evidence="5" id="KW-0521">NADP</keyword>
<dbReference type="NCBIfam" id="NF001221">
    <property type="entry name" value="PRK00197.1"/>
    <property type="match status" value="1"/>
</dbReference>
<keyword evidence="3" id="KW-0028">Amino-acid biosynthesis</keyword>
<keyword evidence="4" id="KW-0641">Proline biosynthesis</keyword>
<evidence type="ECO:0000256" key="1">
    <source>
        <dbReference type="ARBA" id="ARBA00004985"/>
    </source>
</evidence>
<evidence type="ECO:0000259" key="8">
    <source>
        <dbReference type="Pfam" id="PF00171"/>
    </source>
</evidence>
<evidence type="ECO:0000313" key="9">
    <source>
        <dbReference type="EMBL" id="SVA45500.1"/>
    </source>
</evidence>
<dbReference type="PROSITE" id="PS01223">
    <property type="entry name" value="PROA"/>
    <property type="match status" value="1"/>
</dbReference>
<evidence type="ECO:0000256" key="4">
    <source>
        <dbReference type="ARBA" id="ARBA00022650"/>
    </source>
</evidence>
<evidence type="ECO:0000256" key="7">
    <source>
        <dbReference type="ARBA" id="ARBA00049024"/>
    </source>
</evidence>
<dbReference type="EC" id="1.2.1.41" evidence="2"/>
<dbReference type="Gene3D" id="3.40.605.10">
    <property type="entry name" value="Aldehyde Dehydrogenase, Chain A, domain 1"/>
    <property type="match status" value="1"/>
</dbReference>
<dbReference type="Pfam" id="PF00171">
    <property type="entry name" value="Aldedh"/>
    <property type="match status" value="1"/>
</dbReference>
<gene>
    <name evidence="9" type="ORF">METZ01_LOCUS98354</name>
</gene>
<dbReference type="NCBIfam" id="TIGR00407">
    <property type="entry name" value="proA"/>
    <property type="match status" value="1"/>
</dbReference>
<protein>
    <recommendedName>
        <fullName evidence="2">glutamate-5-semialdehyde dehydrogenase</fullName>
        <ecNumber evidence="2">1.2.1.41</ecNumber>
    </recommendedName>
</protein>
<evidence type="ECO:0000256" key="3">
    <source>
        <dbReference type="ARBA" id="ARBA00022605"/>
    </source>
</evidence>
<reference evidence="9" key="1">
    <citation type="submission" date="2018-05" db="EMBL/GenBank/DDBJ databases">
        <authorList>
            <person name="Lanie J.A."/>
            <person name="Ng W.-L."/>
            <person name="Kazmierczak K.M."/>
            <person name="Andrzejewski T.M."/>
            <person name="Davidsen T.M."/>
            <person name="Wayne K.J."/>
            <person name="Tettelin H."/>
            <person name="Glass J.I."/>
            <person name="Rusch D."/>
            <person name="Podicherti R."/>
            <person name="Tsui H.-C.T."/>
            <person name="Winkler M.E."/>
        </authorList>
    </citation>
    <scope>NUCLEOTIDE SEQUENCE</scope>
</reference>
<dbReference type="InterPro" id="IPR016162">
    <property type="entry name" value="Ald_DH_N"/>
</dbReference>
<dbReference type="UniPathway" id="UPA00098">
    <property type="reaction ID" value="UER00360"/>
</dbReference>
<dbReference type="Gene3D" id="3.40.309.10">
    <property type="entry name" value="Aldehyde Dehydrogenase, Chain A, domain 2"/>
    <property type="match status" value="1"/>
</dbReference>
<dbReference type="InterPro" id="IPR016163">
    <property type="entry name" value="Ald_DH_C"/>
</dbReference>
<dbReference type="AlphaFoldDB" id="A0A381VYX7"/>
<evidence type="ECO:0000256" key="5">
    <source>
        <dbReference type="ARBA" id="ARBA00022857"/>
    </source>
</evidence>
<keyword evidence="6" id="KW-0560">Oxidoreductase</keyword>
<evidence type="ECO:0000256" key="6">
    <source>
        <dbReference type="ARBA" id="ARBA00023002"/>
    </source>
</evidence>
<dbReference type="InterPro" id="IPR016161">
    <property type="entry name" value="Ald_DH/histidinol_DH"/>
</dbReference>
<dbReference type="EMBL" id="UINC01010207">
    <property type="protein sequence ID" value="SVA45500.1"/>
    <property type="molecule type" value="Genomic_DNA"/>
</dbReference>
<evidence type="ECO:0000256" key="2">
    <source>
        <dbReference type="ARBA" id="ARBA00013002"/>
    </source>
</evidence>
<dbReference type="InterPro" id="IPR015590">
    <property type="entry name" value="Aldehyde_DH_dom"/>
</dbReference>